<dbReference type="AlphaFoldDB" id="A0A4W2DLC8"/>
<feature type="domain" description="EGF-like" evidence="17">
    <location>
        <begin position="75"/>
        <end position="114"/>
    </location>
</feature>
<keyword evidence="9" id="KW-0732">Signal</keyword>
<evidence type="ECO:0000256" key="9">
    <source>
        <dbReference type="ARBA" id="ARBA00022729"/>
    </source>
</evidence>
<keyword evidence="6" id="KW-0272">Extracellular matrix</keyword>
<dbReference type="InterPro" id="IPR018097">
    <property type="entry name" value="EGF_Ca-bd_CS"/>
</dbReference>
<dbReference type="Pfam" id="PF12662">
    <property type="entry name" value="cEGF"/>
    <property type="match status" value="1"/>
</dbReference>
<dbReference type="GO" id="GO:0005886">
    <property type="term" value="C:plasma membrane"/>
    <property type="evidence" value="ECO:0007669"/>
    <property type="project" value="UniProtKB-SubCell"/>
</dbReference>
<evidence type="ECO:0000313" key="19">
    <source>
        <dbReference type="Proteomes" id="UP000314981"/>
    </source>
</evidence>
<evidence type="ECO:0000256" key="11">
    <source>
        <dbReference type="ARBA" id="ARBA00022837"/>
    </source>
</evidence>
<evidence type="ECO:0000256" key="8">
    <source>
        <dbReference type="ARBA" id="ARBA00022692"/>
    </source>
</evidence>
<dbReference type="FunFam" id="2.10.25.10:FF:000014">
    <property type="entry name" value="Latent-transforming growth factor beta-binding protein 3"/>
    <property type="match status" value="1"/>
</dbReference>
<evidence type="ECO:0000256" key="14">
    <source>
        <dbReference type="ARBA" id="ARBA00023157"/>
    </source>
</evidence>
<evidence type="ECO:0000256" key="3">
    <source>
        <dbReference type="ARBA" id="ARBA00006127"/>
    </source>
</evidence>
<evidence type="ECO:0000256" key="2">
    <source>
        <dbReference type="ARBA" id="ARBA00004651"/>
    </source>
</evidence>
<evidence type="ECO:0000256" key="12">
    <source>
        <dbReference type="ARBA" id="ARBA00022989"/>
    </source>
</evidence>
<dbReference type="InterPro" id="IPR003056">
    <property type="entry name" value="GPCR_2_ADGRE2_ADGRE5"/>
</dbReference>
<dbReference type="InterPro" id="IPR026823">
    <property type="entry name" value="cEGF"/>
</dbReference>
<dbReference type="FunFam" id="2.10.25.10:FF:000216">
    <property type="entry name" value="Adhesion G protein-coupled receptor E2"/>
    <property type="match status" value="1"/>
</dbReference>
<proteinExistence type="inferred from homology"/>
<dbReference type="InterPro" id="IPR052235">
    <property type="entry name" value="Nephronectin_domain"/>
</dbReference>
<name>A0A4W2DLC8_BOBOX</name>
<dbReference type="Pfam" id="PF07645">
    <property type="entry name" value="EGF_CA"/>
    <property type="match status" value="1"/>
</dbReference>
<accession>A0A4W2DLC8</accession>
<comment type="caution">
    <text evidence="16">Lacks conserved residue(s) required for the propagation of feature annotation.</text>
</comment>
<dbReference type="InterPro" id="IPR049883">
    <property type="entry name" value="NOTCH1_EGF-like"/>
</dbReference>
<keyword evidence="12" id="KW-1133">Transmembrane helix</keyword>
<evidence type="ECO:0000256" key="1">
    <source>
        <dbReference type="ARBA" id="ARBA00004498"/>
    </source>
</evidence>
<dbReference type="Ensembl" id="ENSBIXT00000041337.1">
    <property type="protein sequence ID" value="ENSBIXP00000024922.1"/>
    <property type="gene ID" value="ENSBIXG00000007833.1"/>
</dbReference>
<dbReference type="CDD" id="cd00054">
    <property type="entry name" value="EGF_CA"/>
    <property type="match status" value="3"/>
</dbReference>
<dbReference type="InterPro" id="IPR000742">
    <property type="entry name" value="EGF"/>
</dbReference>
<dbReference type="InterPro" id="IPR000152">
    <property type="entry name" value="EGF-type_Asp/Asn_hydroxyl_site"/>
</dbReference>
<evidence type="ECO:0000256" key="16">
    <source>
        <dbReference type="PROSITE-ProRule" id="PRU00076"/>
    </source>
</evidence>
<keyword evidence="15" id="KW-0325">Glycoprotein</keyword>
<evidence type="ECO:0000256" key="5">
    <source>
        <dbReference type="ARBA" id="ARBA00022525"/>
    </source>
</evidence>
<dbReference type="SMART" id="SM00179">
    <property type="entry name" value="EGF_CA"/>
    <property type="match status" value="3"/>
</dbReference>
<evidence type="ECO:0000259" key="17">
    <source>
        <dbReference type="PROSITE" id="PS50026"/>
    </source>
</evidence>
<dbReference type="FunFam" id="2.10.25.10:FF:000177">
    <property type="entry name" value="Adhesion G protein-coupled receptor E2"/>
    <property type="match status" value="1"/>
</dbReference>
<keyword evidence="19" id="KW-1185">Reference proteome</keyword>
<evidence type="ECO:0000256" key="7">
    <source>
        <dbReference type="ARBA" id="ARBA00022536"/>
    </source>
</evidence>
<protein>
    <recommendedName>
        <fullName evidence="17">EGF-like domain-containing protein</fullName>
    </recommendedName>
</protein>
<keyword evidence="13" id="KW-0472">Membrane</keyword>
<evidence type="ECO:0000256" key="4">
    <source>
        <dbReference type="ARBA" id="ARBA00022475"/>
    </source>
</evidence>
<evidence type="ECO:0000313" key="18">
    <source>
        <dbReference type="Ensembl" id="ENSBIXP00000024922.1"/>
    </source>
</evidence>
<keyword evidence="10" id="KW-0677">Repeat</keyword>
<dbReference type="GO" id="GO:0005509">
    <property type="term" value="F:calcium ion binding"/>
    <property type="evidence" value="ECO:0007669"/>
    <property type="project" value="InterPro"/>
</dbReference>
<evidence type="ECO:0000256" key="15">
    <source>
        <dbReference type="ARBA" id="ARBA00023180"/>
    </source>
</evidence>
<dbReference type="PANTHER" id="PTHR24050:SF28">
    <property type="entry name" value="UROMODULIN-LIKE"/>
    <property type="match status" value="1"/>
</dbReference>
<dbReference type="SMART" id="SM00181">
    <property type="entry name" value="EGF"/>
    <property type="match status" value="3"/>
</dbReference>
<dbReference type="InterPro" id="IPR009030">
    <property type="entry name" value="Growth_fac_rcpt_cys_sf"/>
</dbReference>
<dbReference type="PROSITE" id="PS00010">
    <property type="entry name" value="ASX_HYDROXYL"/>
    <property type="match status" value="2"/>
</dbReference>
<keyword evidence="8" id="KW-0812">Transmembrane</keyword>
<dbReference type="InterPro" id="IPR001881">
    <property type="entry name" value="EGF-like_Ca-bd_dom"/>
</dbReference>
<dbReference type="SUPFAM" id="SSF57184">
    <property type="entry name" value="Growth factor receptor domain"/>
    <property type="match status" value="1"/>
</dbReference>
<keyword evidence="4" id="KW-1003">Cell membrane</keyword>
<dbReference type="Gene3D" id="2.10.25.10">
    <property type="entry name" value="Laminin"/>
    <property type="match status" value="4"/>
</dbReference>
<feature type="domain" description="EGF-like" evidence="17">
    <location>
        <begin position="127"/>
        <end position="170"/>
    </location>
</feature>
<dbReference type="PROSITE" id="PS50026">
    <property type="entry name" value="EGF_3"/>
    <property type="match status" value="2"/>
</dbReference>
<organism evidence="18 19">
    <name type="scientific">Bos indicus x Bos taurus</name>
    <name type="common">Hybrid cattle</name>
    <dbReference type="NCBI Taxonomy" id="30522"/>
    <lineage>
        <taxon>Eukaryota</taxon>
        <taxon>Metazoa</taxon>
        <taxon>Chordata</taxon>
        <taxon>Craniata</taxon>
        <taxon>Vertebrata</taxon>
        <taxon>Euteleostomi</taxon>
        <taxon>Mammalia</taxon>
        <taxon>Eutheria</taxon>
        <taxon>Laurasiatheria</taxon>
        <taxon>Artiodactyla</taxon>
        <taxon>Ruminantia</taxon>
        <taxon>Pecora</taxon>
        <taxon>Bovidae</taxon>
        <taxon>Bovinae</taxon>
        <taxon>Bos</taxon>
    </lineage>
</organism>
<reference evidence="18 19" key="1">
    <citation type="submission" date="2018-11" db="EMBL/GenBank/DDBJ databases">
        <title>Haplotype-resolved cattle genomes.</title>
        <authorList>
            <person name="Low W.Y."/>
            <person name="Tearle R."/>
            <person name="Bickhart D.M."/>
            <person name="Rosen B.D."/>
            <person name="Koren S."/>
            <person name="Rhie A."/>
            <person name="Hiendleder S."/>
            <person name="Phillippy A.M."/>
            <person name="Smith T.P.L."/>
            <person name="Williams J.L."/>
        </authorList>
    </citation>
    <scope>NUCLEOTIDE SEQUENCE [LARGE SCALE GENOMIC DNA]</scope>
</reference>
<keyword evidence="7 16" id="KW-0245">EGF-like domain</keyword>
<dbReference type="PANTHER" id="PTHR24050">
    <property type="entry name" value="PA14 DOMAIN-CONTAINING PROTEIN"/>
    <property type="match status" value="1"/>
</dbReference>
<dbReference type="Proteomes" id="UP000314981">
    <property type="component" value="Chromosome 7"/>
</dbReference>
<keyword evidence="11" id="KW-0106">Calcium</keyword>
<evidence type="ECO:0000256" key="10">
    <source>
        <dbReference type="ARBA" id="ARBA00022737"/>
    </source>
</evidence>
<evidence type="ECO:0000256" key="6">
    <source>
        <dbReference type="ARBA" id="ARBA00022530"/>
    </source>
</evidence>
<evidence type="ECO:0000256" key="13">
    <source>
        <dbReference type="ARBA" id="ARBA00023136"/>
    </source>
</evidence>
<comment type="similarity">
    <text evidence="3">Belongs to the fibulin family.</text>
</comment>
<keyword evidence="5" id="KW-0964">Secreted</keyword>
<dbReference type="GO" id="GO:0004930">
    <property type="term" value="F:G protein-coupled receptor activity"/>
    <property type="evidence" value="ECO:0007669"/>
    <property type="project" value="InterPro"/>
</dbReference>
<sequence>MVIGTGGEIVCDSTIFVLFLFIFSIPTASSLTACAWWCPPNPPCVNTDACRCIPGFRFISFSGEIFTDPLESCDDINECGPPSPVDCGSSADCQNTEGGYYCTCSPGYEPVSGAMIFRNESENTCREVDECQHRPRVCKGLSICINTEDSYTCQCPPGLEFTPEDQRHCTDVNECISGRNPCHSSAHCLNSVDSFECCCHTGRKLIQWPKQHTQGLHSWRPSLKTSNHILIGTHRNQTERSLGVPCCVRCYTF</sequence>
<reference evidence="18" key="3">
    <citation type="submission" date="2025-09" db="UniProtKB">
        <authorList>
            <consortium name="Ensembl"/>
        </authorList>
    </citation>
    <scope>IDENTIFICATION</scope>
</reference>
<comment type="subcellular location">
    <subcellularLocation>
        <location evidence="2">Cell membrane</location>
        <topology evidence="2">Multi-pass membrane protein</topology>
    </subcellularLocation>
    <subcellularLocation>
        <location evidence="1">Secreted</location>
        <location evidence="1">Extracellular space</location>
        <location evidence="1">Extracellular matrix</location>
    </subcellularLocation>
</comment>
<reference evidence="18" key="2">
    <citation type="submission" date="2025-08" db="UniProtKB">
        <authorList>
            <consortium name="Ensembl"/>
        </authorList>
    </citation>
    <scope>IDENTIFICATION</scope>
</reference>
<dbReference type="PRINTS" id="PR01278">
    <property type="entry name" value="CD97PROTEIN"/>
</dbReference>
<dbReference type="PROSITE" id="PS01187">
    <property type="entry name" value="EGF_CA"/>
    <property type="match status" value="2"/>
</dbReference>
<keyword evidence="14" id="KW-1015">Disulfide bond</keyword>